<keyword evidence="3" id="KW-0175">Coiled coil</keyword>
<protein>
    <submittedName>
        <fullName evidence="7">DNA recombination protein RmuC</fullName>
    </submittedName>
</protein>
<dbReference type="GO" id="GO:0006310">
    <property type="term" value="P:DNA recombination"/>
    <property type="evidence" value="ECO:0007669"/>
    <property type="project" value="UniProtKB-KW"/>
</dbReference>
<organism evidence="7 8">
    <name type="scientific">Pseudoclavibacter caeni</name>
    <dbReference type="NCBI Taxonomy" id="908846"/>
    <lineage>
        <taxon>Bacteria</taxon>
        <taxon>Bacillati</taxon>
        <taxon>Actinomycetota</taxon>
        <taxon>Actinomycetes</taxon>
        <taxon>Micrococcales</taxon>
        <taxon>Microbacteriaceae</taxon>
        <taxon>Pseudoclavibacter</taxon>
    </lineage>
</organism>
<dbReference type="PANTHER" id="PTHR30563:SF0">
    <property type="entry name" value="DNA RECOMBINATION PROTEIN RMUC"/>
    <property type="match status" value="1"/>
</dbReference>
<keyword evidence="4" id="KW-0233">DNA recombination</keyword>
<dbReference type="PANTHER" id="PTHR30563">
    <property type="entry name" value="DNA RECOMBINATION PROTEIN RMUC"/>
    <property type="match status" value="1"/>
</dbReference>
<evidence type="ECO:0000256" key="3">
    <source>
        <dbReference type="ARBA" id="ARBA00023054"/>
    </source>
</evidence>
<dbReference type="EMBL" id="WBKA01000003">
    <property type="protein sequence ID" value="KAB1632276.1"/>
    <property type="molecule type" value="Genomic_DNA"/>
</dbReference>
<evidence type="ECO:0000256" key="2">
    <source>
        <dbReference type="ARBA" id="ARBA00009840"/>
    </source>
</evidence>
<comment type="caution">
    <text evidence="7">The sequence shown here is derived from an EMBL/GenBank/DDBJ whole genome shotgun (WGS) entry which is preliminary data.</text>
</comment>
<dbReference type="InterPro" id="IPR003798">
    <property type="entry name" value="DNA_recombination_RmuC"/>
</dbReference>
<evidence type="ECO:0000256" key="1">
    <source>
        <dbReference type="ARBA" id="ARBA00003416"/>
    </source>
</evidence>
<evidence type="ECO:0000256" key="4">
    <source>
        <dbReference type="ARBA" id="ARBA00023172"/>
    </source>
</evidence>
<evidence type="ECO:0000313" key="7">
    <source>
        <dbReference type="EMBL" id="KAB1632276.1"/>
    </source>
</evidence>
<dbReference type="AlphaFoldDB" id="A0A7C8FX66"/>
<dbReference type="OrthoDB" id="370725at2"/>
<proteinExistence type="inferred from homology"/>
<feature type="transmembrane region" description="Helical" evidence="6">
    <location>
        <begin position="6"/>
        <end position="28"/>
    </location>
</feature>
<evidence type="ECO:0000256" key="5">
    <source>
        <dbReference type="SAM" id="MobiDB-lite"/>
    </source>
</evidence>
<dbReference type="Proteomes" id="UP000481339">
    <property type="component" value="Unassembled WGS sequence"/>
</dbReference>
<feature type="compositionally biased region" description="Polar residues" evidence="5">
    <location>
        <begin position="395"/>
        <end position="404"/>
    </location>
</feature>
<dbReference type="Pfam" id="PF02646">
    <property type="entry name" value="RmuC"/>
    <property type="match status" value="1"/>
</dbReference>
<evidence type="ECO:0000313" key="8">
    <source>
        <dbReference type="Proteomes" id="UP000481339"/>
    </source>
</evidence>
<accession>A0A7C8FX66</accession>
<name>A0A7C8FX66_9MICO</name>
<keyword evidence="8" id="KW-1185">Reference proteome</keyword>
<comment type="similarity">
    <text evidence="2">Belongs to the RmuC family.</text>
</comment>
<keyword evidence="6" id="KW-1133">Transmembrane helix</keyword>
<reference evidence="7 8" key="1">
    <citation type="submission" date="2019-09" db="EMBL/GenBank/DDBJ databases">
        <title>Phylogeny of genus Pseudoclavibacter and closely related genus.</title>
        <authorList>
            <person name="Li Y."/>
        </authorList>
    </citation>
    <scope>NUCLEOTIDE SEQUENCE [LARGE SCALE GENOMIC DNA]</scope>
    <source>
        <strain evidence="7 8">JCM 16921</strain>
    </source>
</reference>
<sequence length="404" mass="44432">MEESVEILVVVLVVIDLLLAAVTLGVVLRERRPGGGTGSDASGAGVREAVDALRPDLYAQQSAIGERLAQSAGLMDQRLQSLTESLGLELARLRQDNAQQLDRMRATVDERLHSTLEHRLGESFRTVSERLEQVQQGLGEMHSLAADVGGLKRVLTNVKNRGGLGELQLERQLADCLTPDQYATEVVIRPGSAERVEFALRLPGGDDHRPVWLPIDSKFPQEDYERLLAAQEAGDQAAADRAGRELERAVRVQARRISEKYVVPPYSTDFAIMYLPTEGLFAEVLRRPGLVSDLQSSLRVLVSGPTTLMALLNSLQMGFRTLAIEQRTAEVWEVLAQAKTEFARYGQVWERLARQLQTAQNTVEEVGRRTRAVQRRLRDVEAGPDDALTGPEAGTASSGPSARD</sequence>
<comment type="function">
    <text evidence="1">Involved in DNA recombination.</text>
</comment>
<keyword evidence="6" id="KW-0812">Transmembrane</keyword>
<keyword evidence="6" id="KW-0472">Membrane</keyword>
<gene>
    <name evidence="7" type="primary">rmuC</name>
    <name evidence="7" type="ORF">F8O02_04470</name>
</gene>
<feature type="region of interest" description="Disordered" evidence="5">
    <location>
        <begin position="376"/>
        <end position="404"/>
    </location>
</feature>
<evidence type="ECO:0000256" key="6">
    <source>
        <dbReference type="SAM" id="Phobius"/>
    </source>
</evidence>